<feature type="signal peptide" evidence="1">
    <location>
        <begin position="1"/>
        <end position="28"/>
    </location>
</feature>
<accession>A0A7V8LL48</accession>
<dbReference type="AlphaFoldDB" id="A0A7V8LL48"/>
<evidence type="ECO:0000313" key="3">
    <source>
        <dbReference type="EMBL" id="KPG26686.1"/>
    </source>
</evidence>
<protein>
    <recommendedName>
        <fullName evidence="6">Lipoprotein</fullName>
    </recommendedName>
</protein>
<dbReference type="GeneID" id="45766127"/>
<dbReference type="KEGG" id="miz:BAB75_19905"/>
<evidence type="ECO:0008006" key="6">
    <source>
        <dbReference type="Google" id="ProtNLM"/>
    </source>
</evidence>
<dbReference type="Proteomes" id="UP000037962">
    <property type="component" value="Unassembled WGS sequence"/>
</dbReference>
<evidence type="ECO:0000313" key="5">
    <source>
        <dbReference type="Proteomes" id="UP000037962"/>
    </source>
</evidence>
<feature type="chain" id="PRO_5039333933" description="Lipoprotein" evidence="1">
    <location>
        <begin position="29"/>
        <end position="169"/>
    </location>
</feature>
<name>A0A7V8LL48_9MYCO</name>
<organism evidence="2 4">
    <name type="scientific">Mycobacteroides immunogenum</name>
    <dbReference type="NCBI Taxonomy" id="83262"/>
    <lineage>
        <taxon>Bacteria</taxon>
        <taxon>Bacillati</taxon>
        <taxon>Actinomycetota</taxon>
        <taxon>Actinomycetes</taxon>
        <taxon>Mycobacteriales</taxon>
        <taxon>Mycobacteriaceae</taxon>
        <taxon>Mycobacteroides</taxon>
    </lineage>
</organism>
<sequence>MKNIRILAVAASTAVVGLSACGTSTPTASPVPADSNCVEVAKPSDPHGLIGRDGWPWPACNALSDVTPGVDQKRAQEIVYDARARVFAAKRAISLLASQGNQLAGIVTDSTATVADYRGRISDTRGRIAQDLMNSRLALRGTPPQGFALAYVKGETVHSASPIWTGGGR</sequence>
<dbReference type="EMBL" id="LJFO01000016">
    <property type="protein sequence ID" value="KPG04902.1"/>
    <property type="molecule type" value="Genomic_DNA"/>
</dbReference>
<dbReference type="EMBL" id="LJFS01000044">
    <property type="protein sequence ID" value="KPG26686.1"/>
    <property type="molecule type" value="Genomic_DNA"/>
</dbReference>
<evidence type="ECO:0000313" key="4">
    <source>
        <dbReference type="Proteomes" id="UP000037843"/>
    </source>
</evidence>
<keyword evidence="5" id="KW-1185">Reference proteome</keyword>
<dbReference type="PROSITE" id="PS51257">
    <property type="entry name" value="PROKAR_LIPOPROTEIN"/>
    <property type="match status" value="1"/>
</dbReference>
<keyword evidence="1" id="KW-0732">Signal</keyword>
<comment type="caution">
    <text evidence="2">The sequence shown here is derived from an EMBL/GenBank/DDBJ whole genome shotgun (WGS) entry which is preliminary data.</text>
</comment>
<reference evidence="4 5" key="1">
    <citation type="submission" date="2015-09" db="EMBL/GenBank/DDBJ databases">
        <title>Genome Sequences of Mycobacterium immunogenum Isolates, Recuperated from a Chloraminated Drinking Water Distribution System Simulator Subjected to Episodes of Nitrification.</title>
        <authorList>
            <person name="Gomez-Alvarez V."/>
            <person name="Revetta R.P."/>
        </authorList>
    </citation>
    <scope>NUCLEOTIDE SEQUENCE [LARGE SCALE GENOMIC DNA]</scope>
    <source>
        <strain evidence="2 4">H008</strain>
        <strain evidence="3 5">H076</strain>
    </source>
</reference>
<evidence type="ECO:0000313" key="2">
    <source>
        <dbReference type="EMBL" id="KPG04902.1"/>
    </source>
</evidence>
<gene>
    <name evidence="2" type="ORF">AN908_24095</name>
    <name evidence="3" type="ORF">AN912_24975</name>
</gene>
<evidence type="ECO:0000256" key="1">
    <source>
        <dbReference type="SAM" id="SignalP"/>
    </source>
</evidence>
<dbReference type="Proteomes" id="UP000037843">
    <property type="component" value="Unassembled WGS sequence"/>
</dbReference>
<dbReference type="RefSeq" id="WP_043080138.1">
    <property type="nucleotide sequence ID" value="NZ_CP011530.1"/>
</dbReference>
<proteinExistence type="predicted"/>